<dbReference type="Proteomes" id="UP001154114">
    <property type="component" value="Chromosome 20"/>
</dbReference>
<dbReference type="InterPro" id="IPR050735">
    <property type="entry name" value="Kininogen_Fetuin_HRG"/>
</dbReference>
<keyword evidence="2" id="KW-1015">Disulfide bond</keyword>
<proteinExistence type="predicted"/>
<feature type="domain" description="Cystatin" evidence="5">
    <location>
        <begin position="1474"/>
        <end position="1565"/>
    </location>
</feature>
<dbReference type="GO" id="GO:0005576">
    <property type="term" value="C:extracellular region"/>
    <property type="evidence" value="ECO:0007669"/>
    <property type="project" value="TreeGrafter"/>
</dbReference>
<feature type="domain" description="Cystatin" evidence="5">
    <location>
        <begin position="964"/>
        <end position="1055"/>
    </location>
</feature>
<feature type="domain" description="Cystatin" evidence="5">
    <location>
        <begin position="555"/>
        <end position="646"/>
    </location>
</feature>
<feature type="domain" description="Cystatin" evidence="5">
    <location>
        <begin position="760"/>
        <end position="851"/>
    </location>
</feature>
<feature type="domain" description="Cystatin" evidence="5">
    <location>
        <begin position="1168"/>
        <end position="1259"/>
    </location>
</feature>
<dbReference type="Pfam" id="PF00031">
    <property type="entry name" value="Cystatin"/>
    <property type="match status" value="14"/>
</dbReference>
<name>A0A9P0BRN9_CHRIL</name>
<accession>A0A9P0BRN9</accession>
<keyword evidence="3" id="KW-0325">Glycoprotein</keyword>
<feature type="domain" description="Cystatin" evidence="5">
    <location>
        <begin position="1576"/>
        <end position="1667"/>
    </location>
</feature>
<feature type="domain" description="Cystatin" evidence="5">
    <location>
        <begin position="1270"/>
        <end position="1361"/>
    </location>
</feature>
<protein>
    <recommendedName>
        <fullName evidence="5">Cystatin domain-containing protein</fullName>
    </recommendedName>
</protein>
<keyword evidence="7" id="KW-1185">Reference proteome</keyword>
<dbReference type="SUPFAM" id="SSF54403">
    <property type="entry name" value="Cystatin/monellin"/>
    <property type="match status" value="15"/>
</dbReference>
<dbReference type="Gene3D" id="3.10.450.10">
    <property type="match status" value="15"/>
</dbReference>
<keyword evidence="1" id="KW-0732">Signal</keyword>
<dbReference type="PANTHER" id="PTHR13814:SF16">
    <property type="entry name" value="CYSTATIN"/>
    <property type="match status" value="1"/>
</dbReference>
<feature type="domain" description="Cystatin" evidence="5">
    <location>
        <begin position="120"/>
        <end position="227"/>
    </location>
</feature>
<feature type="domain" description="Cystatin" evidence="5">
    <location>
        <begin position="658"/>
        <end position="749"/>
    </location>
</feature>
<evidence type="ECO:0000313" key="7">
    <source>
        <dbReference type="Proteomes" id="UP001154114"/>
    </source>
</evidence>
<feature type="domain" description="Cystatin" evidence="5">
    <location>
        <begin position="351"/>
        <end position="442"/>
    </location>
</feature>
<feature type="region of interest" description="Disordered" evidence="4">
    <location>
        <begin position="55"/>
        <end position="83"/>
    </location>
</feature>
<evidence type="ECO:0000259" key="5">
    <source>
        <dbReference type="SMART" id="SM00043"/>
    </source>
</evidence>
<reference evidence="6" key="1">
    <citation type="submission" date="2021-12" db="EMBL/GenBank/DDBJ databases">
        <authorList>
            <person name="King R."/>
        </authorList>
    </citation>
    <scope>NUCLEOTIDE SEQUENCE</scope>
</reference>
<organism evidence="6 7">
    <name type="scientific">Chrysodeixis includens</name>
    <name type="common">Soybean looper</name>
    <name type="synonym">Pseudoplusia includens</name>
    <dbReference type="NCBI Taxonomy" id="689277"/>
    <lineage>
        <taxon>Eukaryota</taxon>
        <taxon>Metazoa</taxon>
        <taxon>Ecdysozoa</taxon>
        <taxon>Arthropoda</taxon>
        <taxon>Hexapoda</taxon>
        <taxon>Insecta</taxon>
        <taxon>Pterygota</taxon>
        <taxon>Neoptera</taxon>
        <taxon>Endopterygota</taxon>
        <taxon>Lepidoptera</taxon>
        <taxon>Glossata</taxon>
        <taxon>Ditrysia</taxon>
        <taxon>Noctuoidea</taxon>
        <taxon>Noctuidae</taxon>
        <taxon>Plusiinae</taxon>
        <taxon>Chrysodeixis</taxon>
    </lineage>
</organism>
<sequence>MVTISFRDELCADQLDETSYEIVADLKVKELNNLDVIKLFKCTAKLKDSEDGVTVESNHCEDQDQTPAAESQEVPAPQTESTEPLIARSAIKLENEVQSDTAFTSGEQFIAIPRDQPNAHCIGCASHVNPQAAGVSDLANLGIRHLDLHEPSVKHTLNSVLDVERQVQVVNGVRYILTQSVLFNKCGELVSDECTSSKTCRITILVKPWVKLPNGKNYRAILANNCTEEWQYGDNGEVLPELTNDSPGSNDGILVINNKDLQTQPNQQKTLSDEELKLLQEQIIPRSNFEQATARRHDFKTTTTGIENVNLDNNELKGLQCTSKIREQPWLHKKSIDITCTEDKDLYRIKRQLGGEADENPNDPTYRVLAEESLQKYLKDNGITEYHKVDAVERVTTQVVSGSMTRLEFVISNRQNLKTQKCYSKVWEQPWLDKKEITVSCTMLHQRLKRDVTLKGSQNEQNPNDPKYRALAEESLQKYLKDNAITEFLKVDRVVKVTTQVVSGSLTRIHFAISNAQNLNQQECHSKVWEQPWLNKKDITVDCALLGQRVKRQGPMPGSQTEQNPNDPTYRVLAEESLQKYLKDNAITEFLKVDKVVKVTTQVVSGSLTRIDFAISNTQNLNQQECHSEVWEQPWLNKKDITVDCALLGQRVKRQGPMLGAGENELNPNDPTYRVLAEESLQKYLKDNAITEFLKVDQVVKVKTQVVEGSLTRIDFVISNEQNLKQQECRSEVWERSWLNKKDITVDCALLGQRVKRQGPMPGSQTEQNPNDPTYRVLAEESLQKYLKDNAITEFLKVDQVVKVTTQVVSGSLTRIVFAISNAQNLNQQECHSEVWEQPWLNKKDITVDCALLGQRVKRQGPMPGSQTEQNPNDPTYRVLAEESLQKYLKDNAITEFLKVDRVVKVTTQVVSGSLTRIDFAISNAQNLNQQECHSEVWEQPWLNKKDITVDCALLGQRVKRQGPILGGETEQNPNDPTYRVLAEESLQKYLKDNAITEFLKVDRVVKVTTQVVSGSLTRIDFAISNAQNLNQQECHSKVWEQPWLNKKDITVDCALLGQRVKRQGPILGGETERNPNDPTYRVLAEESLQKYVKDNAITEFLKVDQVVKVKTQVVEGSLTRIDFVISNEQNLKQQECRSEVWERSWLNKKDITVDCALLGQRVKRQGPMLGSQTEQNPNDPTYRVLAEESLQKYLKDNAITEFLKVDQVVKVTTQVVEGSLTRIDFVISNAQNLEQQECHSEVWERSWLNKKDITVDCALLGQRAKRQGPILGGETVQNPNDPTYRVLAEESLQKYVKDNAITEFLKVDQVVKVTTQVVEGSLTRIDFVISNAQNLKQQECHSEVWERSWLNKKDITVDCALLGQRVMQGEYMMGAPTEENPNDPKYRVLAEESLQKYVKDNAITEFLKVDQVVKVTLQIVAGSLTRIDFVISNAQNLKQQECHSKVWERSWLNKKDITVDCALLGQRVKRQGPMPGSQTEQNPNDPTYRVLAEESLQKYLKDNAITEFLKVDRVVKVTTQVVSGSLTRIDFAISNAQNLNQQECHSKVWEQPWLNKKDITVDCALLGQRVKRQGPILGGETERNPNDPTYRVLAEESLQKYVKDNAITEFLKVDQVVKVTTQVVEGSLTRIDFVISNAQNLKQQECHSEVWERSWLNKKDITVDCALLGQRVMQGEYMMGAPTEENPNDPKYRVLAEESLQKYVKDNAITEFLKVDQVVKVTLQIVAGSLTRIDFVISNAQNLKQQECHSKVWERSWLNKKDITVDCALLGQRVKRQGPMPGSQTEQNPNDPTYRVLAEESLQKYLKDNAITEFLKVDRAAATTQVVSITNAHRLCHL</sequence>
<feature type="domain" description="Cystatin" evidence="5">
    <location>
        <begin position="1678"/>
        <end position="1769"/>
    </location>
</feature>
<feature type="domain" description="Cystatin" evidence="5">
    <location>
        <begin position="862"/>
        <end position="953"/>
    </location>
</feature>
<dbReference type="SMART" id="SM00043">
    <property type="entry name" value="CY"/>
    <property type="match status" value="15"/>
</dbReference>
<dbReference type="InterPro" id="IPR000010">
    <property type="entry name" value="Cystatin_dom"/>
</dbReference>
<feature type="domain" description="Cystatin" evidence="5">
    <location>
        <begin position="1066"/>
        <end position="1157"/>
    </location>
</feature>
<evidence type="ECO:0000256" key="1">
    <source>
        <dbReference type="ARBA" id="ARBA00022729"/>
    </source>
</evidence>
<gene>
    <name evidence="6" type="ORF">CINC_LOCUS6052</name>
</gene>
<feature type="domain" description="Cystatin" evidence="5">
    <location>
        <begin position="1372"/>
        <end position="1463"/>
    </location>
</feature>
<dbReference type="GO" id="GO:0004869">
    <property type="term" value="F:cysteine-type endopeptidase inhibitor activity"/>
    <property type="evidence" value="ECO:0007669"/>
    <property type="project" value="InterPro"/>
</dbReference>
<dbReference type="CDD" id="cd00042">
    <property type="entry name" value="CY"/>
    <property type="match status" value="7"/>
</dbReference>
<evidence type="ECO:0000313" key="6">
    <source>
        <dbReference type="EMBL" id="CAH0594035.1"/>
    </source>
</evidence>
<dbReference type="PANTHER" id="PTHR13814">
    <property type="entry name" value="FETUIN"/>
    <property type="match status" value="1"/>
</dbReference>
<dbReference type="EMBL" id="LR824023">
    <property type="protein sequence ID" value="CAH0594035.1"/>
    <property type="molecule type" value="Genomic_DNA"/>
</dbReference>
<evidence type="ECO:0000256" key="2">
    <source>
        <dbReference type="ARBA" id="ARBA00023157"/>
    </source>
</evidence>
<dbReference type="OrthoDB" id="6357437at2759"/>
<dbReference type="InterPro" id="IPR046350">
    <property type="entry name" value="Cystatin_sf"/>
</dbReference>
<evidence type="ECO:0000256" key="3">
    <source>
        <dbReference type="ARBA" id="ARBA00023180"/>
    </source>
</evidence>
<evidence type="ECO:0000256" key="4">
    <source>
        <dbReference type="SAM" id="MobiDB-lite"/>
    </source>
</evidence>
<feature type="domain" description="Cystatin" evidence="5">
    <location>
        <begin position="452"/>
        <end position="544"/>
    </location>
</feature>